<protein>
    <submittedName>
        <fullName evidence="5">GntR family transcriptional regulator</fullName>
    </submittedName>
</protein>
<keyword evidence="2" id="KW-0238">DNA-binding</keyword>
<keyword evidence="6" id="KW-1185">Reference proteome</keyword>
<evidence type="ECO:0000259" key="4">
    <source>
        <dbReference type="PROSITE" id="PS50949"/>
    </source>
</evidence>
<dbReference type="PANTHER" id="PTHR43537">
    <property type="entry name" value="TRANSCRIPTIONAL REGULATOR, GNTR FAMILY"/>
    <property type="match status" value="1"/>
</dbReference>
<dbReference type="RefSeq" id="WP_170194492.1">
    <property type="nucleotide sequence ID" value="NZ_JABBNB010000011.1"/>
</dbReference>
<dbReference type="GO" id="GO:0003700">
    <property type="term" value="F:DNA-binding transcription factor activity"/>
    <property type="evidence" value="ECO:0007669"/>
    <property type="project" value="InterPro"/>
</dbReference>
<evidence type="ECO:0000256" key="1">
    <source>
        <dbReference type="ARBA" id="ARBA00023015"/>
    </source>
</evidence>
<dbReference type="Pfam" id="PF00392">
    <property type="entry name" value="GntR"/>
    <property type="match status" value="1"/>
</dbReference>
<dbReference type="PANTHER" id="PTHR43537:SF24">
    <property type="entry name" value="GLUCONATE OPERON TRANSCRIPTIONAL REPRESSOR"/>
    <property type="match status" value="1"/>
</dbReference>
<dbReference type="EMBL" id="JABBNB010000011">
    <property type="protein sequence ID" value="NMO01982.1"/>
    <property type="molecule type" value="Genomic_DNA"/>
</dbReference>
<dbReference type="Pfam" id="PF07729">
    <property type="entry name" value="FCD"/>
    <property type="match status" value="1"/>
</dbReference>
<name>A0A848KUN5_9ACTN</name>
<dbReference type="InterPro" id="IPR036390">
    <property type="entry name" value="WH_DNA-bd_sf"/>
</dbReference>
<sequence length="249" mass="28110">MPVRVDSTLDNLTIPEFVNRRELSSDVHRHLRRLINDGVIPAGSELNQADLARRFQVSRIPMREAFRMLQQEGLINVELNQRATVRALDSREVDQLYGVRIALEALGVRITAGYLTKAEIDESRECLKRMSETKRSQDMSEWISVHRHFHTLCTARADEPLARIILSYSERTERYLRFVQQSHPDAFAAAEDEHERILAALTSGDADGGSALMARHLAHTATSVLADLDDEFDATTVQQALSMTCLAAR</sequence>
<evidence type="ECO:0000313" key="6">
    <source>
        <dbReference type="Proteomes" id="UP000550729"/>
    </source>
</evidence>
<organism evidence="5 6">
    <name type="scientific">Gordonia asplenii</name>
    <dbReference type="NCBI Taxonomy" id="2725283"/>
    <lineage>
        <taxon>Bacteria</taxon>
        <taxon>Bacillati</taxon>
        <taxon>Actinomycetota</taxon>
        <taxon>Actinomycetes</taxon>
        <taxon>Mycobacteriales</taxon>
        <taxon>Gordoniaceae</taxon>
        <taxon>Gordonia</taxon>
    </lineage>
</organism>
<dbReference type="InterPro" id="IPR000524">
    <property type="entry name" value="Tscrpt_reg_HTH_GntR"/>
</dbReference>
<proteinExistence type="predicted"/>
<dbReference type="SMART" id="SM00345">
    <property type="entry name" value="HTH_GNTR"/>
    <property type="match status" value="1"/>
</dbReference>
<dbReference type="PROSITE" id="PS50949">
    <property type="entry name" value="HTH_GNTR"/>
    <property type="match status" value="1"/>
</dbReference>
<dbReference type="InterPro" id="IPR011711">
    <property type="entry name" value="GntR_C"/>
</dbReference>
<feature type="domain" description="HTH gntR-type" evidence="4">
    <location>
        <begin position="21"/>
        <end position="88"/>
    </location>
</feature>
<dbReference type="Gene3D" id="1.20.120.530">
    <property type="entry name" value="GntR ligand-binding domain-like"/>
    <property type="match status" value="1"/>
</dbReference>
<keyword evidence="1" id="KW-0805">Transcription regulation</keyword>
<dbReference type="SMART" id="SM00895">
    <property type="entry name" value="FCD"/>
    <property type="match status" value="1"/>
</dbReference>
<evidence type="ECO:0000313" key="5">
    <source>
        <dbReference type="EMBL" id="NMO01982.1"/>
    </source>
</evidence>
<evidence type="ECO:0000256" key="3">
    <source>
        <dbReference type="ARBA" id="ARBA00023163"/>
    </source>
</evidence>
<dbReference type="Proteomes" id="UP000550729">
    <property type="component" value="Unassembled WGS sequence"/>
</dbReference>
<accession>A0A848KUN5</accession>
<dbReference type="Gene3D" id="1.10.10.10">
    <property type="entry name" value="Winged helix-like DNA-binding domain superfamily/Winged helix DNA-binding domain"/>
    <property type="match status" value="1"/>
</dbReference>
<gene>
    <name evidence="5" type="ORF">HH308_12245</name>
</gene>
<dbReference type="InterPro" id="IPR008920">
    <property type="entry name" value="TF_FadR/GntR_C"/>
</dbReference>
<comment type="caution">
    <text evidence="5">The sequence shown here is derived from an EMBL/GenBank/DDBJ whole genome shotgun (WGS) entry which is preliminary data.</text>
</comment>
<dbReference type="GO" id="GO:0003677">
    <property type="term" value="F:DNA binding"/>
    <property type="evidence" value="ECO:0007669"/>
    <property type="project" value="UniProtKB-KW"/>
</dbReference>
<dbReference type="InterPro" id="IPR036388">
    <property type="entry name" value="WH-like_DNA-bd_sf"/>
</dbReference>
<dbReference type="SUPFAM" id="SSF48008">
    <property type="entry name" value="GntR ligand-binding domain-like"/>
    <property type="match status" value="1"/>
</dbReference>
<keyword evidence="3" id="KW-0804">Transcription</keyword>
<dbReference type="SUPFAM" id="SSF46785">
    <property type="entry name" value="Winged helix' DNA-binding domain"/>
    <property type="match status" value="1"/>
</dbReference>
<reference evidence="5 6" key="1">
    <citation type="submission" date="2020-04" db="EMBL/GenBank/DDBJ databases">
        <title>Gordonia sp. nov. TBRC 11910.</title>
        <authorList>
            <person name="Suriyachadkun C."/>
        </authorList>
    </citation>
    <scope>NUCLEOTIDE SEQUENCE [LARGE SCALE GENOMIC DNA]</scope>
    <source>
        <strain evidence="5 6">TBRC 11910</strain>
    </source>
</reference>
<evidence type="ECO:0000256" key="2">
    <source>
        <dbReference type="ARBA" id="ARBA00023125"/>
    </source>
</evidence>
<dbReference type="AlphaFoldDB" id="A0A848KUN5"/>